<name>A0A0N4W908_HAEPC</name>
<dbReference type="Proteomes" id="UP000268014">
    <property type="component" value="Unassembled WGS sequence"/>
</dbReference>
<reference evidence="3" key="1">
    <citation type="submission" date="2017-02" db="UniProtKB">
        <authorList>
            <consortium name="WormBaseParasite"/>
        </authorList>
    </citation>
    <scope>IDENTIFICATION</scope>
</reference>
<accession>A0A0N4W908</accession>
<evidence type="ECO:0000313" key="3">
    <source>
        <dbReference type="WBParaSite" id="HPLM_0000673801-mRNA-1"/>
    </source>
</evidence>
<protein>
    <submittedName>
        <fullName evidence="3">Secreted protein</fullName>
    </submittedName>
</protein>
<dbReference type="EMBL" id="UZAF01016538">
    <property type="protein sequence ID" value="VDO29863.1"/>
    <property type="molecule type" value="Genomic_DNA"/>
</dbReference>
<organism evidence="3">
    <name type="scientific">Haemonchus placei</name>
    <name type="common">Barber's pole worm</name>
    <dbReference type="NCBI Taxonomy" id="6290"/>
    <lineage>
        <taxon>Eukaryota</taxon>
        <taxon>Metazoa</taxon>
        <taxon>Ecdysozoa</taxon>
        <taxon>Nematoda</taxon>
        <taxon>Chromadorea</taxon>
        <taxon>Rhabditida</taxon>
        <taxon>Rhabditina</taxon>
        <taxon>Rhabditomorpha</taxon>
        <taxon>Strongyloidea</taxon>
        <taxon>Trichostrongylidae</taxon>
        <taxon>Haemonchus</taxon>
    </lineage>
</organism>
<proteinExistence type="predicted"/>
<evidence type="ECO:0000313" key="2">
    <source>
        <dbReference type="Proteomes" id="UP000268014"/>
    </source>
</evidence>
<evidence type="ECO:0000313" key="1">
    <source>
        <dbReference type="EMBL" id="VDO29863.1"/>
    </source>
</evidence>
<sequence>MLRITLLMIMICPLMDILSTNRIRTALIALLVPILLTADAITVNSVPAIGDIAGSRDCHSCKEIENACSTSAPEDQVKCAKPSVVYTAVKCLYANVKCEYADHYNVRLETPSGQVLAIGEQSETVAKCRNGK</sequence>
<keyword evidence="2" id="KW-1185">Reference proteome</keyword>
<dbReference type="WBParaSite" id="HPLM_0000673801-mRNA-1">
    <property type="protein sequence ID" value="HPLM_0000673801-mRNA-1"/>
    <property type="gene ID" value="HPLM_0000673801"/>
</dbReference>
<gene>
    <name evidence="1" type="ORF">HPLM_LOCUS6730</name>
</gene>
<reference evidence="1 2" key="2">
    <citation type="submission" date="2018-11" db="EMBL/GenBank/DDBJ databases">
        <authorList>
            <consortium name="Pathogen Informatics"/>
        </authorList>
    </citation>
    <scope>NUCLEOTIDE SEQUENCE [LARGE SCALE GENOMIC DNA]</scope>
    <source>
        <strain evidence="1 2">MHpl1</strain>
    </source>
</reference>
<dbReference type="AlphaFoldDB" id="A0A0N4W908"/>